<dbReference type="EMBL" id="GISG01264260">
    <property type="protein sequence ID" value="MBA4674750.1"/>
    <property type="molecule type" value="Transcribed_RNA"/>
</dbReference>
<dbReference type="GO" id="GO:0005524">
    <property type="term" value="F:ATP binding"/>
    <property type="evidence" value="ECO:0007669"/>
    <property type="project" value="UniProtKB-UniRule"/>
</dbReference>
<name>A0A7C9ATU3_OPUST</name>
<evidence type="ECO:0000256" key="3">
    <source>
        <dbReference type="ARBA" id="ARBA00022741"/>
    </source>
</evidence>
<dbReference type="FunFam" id="1.20.5.5270:FF:000002">
    <property type="entry name" value="Lon protease homolog"/>
    <property type="match status" value="1"/>
</dbReference>
<evidence type="ECO:0000256" key="12">
    <source>
        <dbReference type="PROSITE-ProRule" id="PRU01122"/>
    </source>
</evidence>
<dbReference type="Pfam" id="PF22667">
    <property type="entry name" value="Lon_lid"/>
    <property type="match status" value="1"/>
</dbReference>
<feature type="active site" evidence="8 10">
    <location>
        <position position="783"/>
    </location>
</feature>
<evidence type="ECO:0000256" key="10">
    <source>
        <dbReference type="PIRSR" id="PIRSR001174-1"/>
    </source>
</evidence>
<keyword evidence="7 8" id="KW-0576">Peroxisome</keyword>
<dbReference type="AlphaFoldDB" id="A0A7C9ATU3"/>
<dbReference type="Gene3D" id="1.10.8.60">
    <property type="match status" value="1"/>
</dbReference>
<dbReference type="SUPFAM" id="SSF54211">
    <property type="entry name" value="Ribosomal protein S5 domain 2-like"/>
    <property type="match status" value="1"/>
</dbReference>
<evidence type="ECO:0000256" key="2">
    <source>
        <dbReference type="ARBA" id="ARBA00022670"/>
    </source>
</evidence>
<organism evidence="17">
    <name type="scientific">Opuntia streptacantha</name>
    <name type="common">Prickly pear cactus</name>
    <name type="synonym">Opuntia cardona</name>
    <dbReference type="NCBI Taxonomy" id="393608"/>
    <lineage>
        <taxon>Eukaryota</taxon>
        <taxon>Viridiplantae</taxon>
        <taxon>Streptophyta</taxon>
        <taxon>Embryophyta</taxon>
        <taxon>Tracheophyta</taxon>
        <taxon>Spermatophyta</taxon>
        <taxon>Magnoliopsida</taxon>
        <taxon>eudicotyledons</taxon>
        <taxon>Gunneridae</taxon>
        <taxon>Pentapetalae</taxon>
        <taxon>Caryophyllales</taxon>
        <taxon>Cactineae</taxon>
        <taxon>Cactaceae</taxon>
        <taxon>Opuntioideae</taxon>
        <taxon>Opuntia</taxon>
    </lineage>
</organism>
<dbReference type="InterPro" id="IPR015947">
    <property type="entry name" value="PUA-like_sf"/>
</dbReference>
<dbReference type="SMART" id="SM00464">
    <property type="entry name" value="LON"/>
    <property type="match status" value="1"/>
</dbReference>
<dbReference type="InterPro" id="IPR020568">
    <property type="entry name" value="Ribosomal_Su5_D2-typ_SF"/>
</dbReference>
<evidence type="ECO:0000256" key="8">
    <source>
        <dbReference type="HAMAP-Rule" id="MF_03121"/>
    </source>
</evidence>
<dbReference type="InterPro" id="IPR027065">
    <property type="entry name" value="Lon_Prtase"/>
</dbReference>
<feature type="compositionally biased region" description="Basic and acidic residues" evidence="14">
    <location>
        <begin position="92"/>
        <end position="103"/>
    </location>
</feature>
<dbReference type="InterPro" id="IPR008268">
    <property type="entry name" value="Peptidase_S16_AS"/>
</dbReference>
<feature type="domain" description="Lon proteolytic" evidence="15">
    <location>
        <begin position="692"/>
        <end position="877"/>
    </location>
</feature>
<protein>
    <recommendedName>
        <fullName evidence="8">Lon protease homolog 2, peroxisomal</fullName>
        <ecNumber evidence="8">3.4.21.-</ecNumber>
    </recommendedName>
</protein>
<evidence type="ECO:0000256" key="11">
    <source>
        <dbReference type="PIRSR" id="PIRSR001174-2"/>
    </source>
</evidence>
<keyword evidence="4 8" id="KW-0378">Hydrolase</keyword>
<dbReference type="GO" id="GO:0006515">
    <property type="term" value="P:protein quality control for misfolded or incompletely synthesized proteins"/>
    <property type="evidence" value="ECO:0007669"/>
    <property type="project" value="UniProtKB-UniRule"/>
</dbReference>
<feature type="domain" description="Lon N-terminal" evidence="16">
    <location>
        <begin position="11"/>
        <end position="255"/>
    </location>
</feature>
<dbReference type="SUPFAM" id="SSF52540">
    <property type="entry name" value="P-loop containing nucleoside triphosphate hydrolases"/>
    <property type="match status" value="1"/>
</dbReference>
<dbReference type="GO" id="GO:0016558">
    <property type="term" value="P:protein import into peroxisome matrix"/>
    <property type="evidence" value="ECO:0007669"/>
    <property type="project" value="UniProtKB-UniRule"/>
</dbReference>
<dbReference type="InterPro" id="IPR027417">
    <property type="entry name" value="P-loop_NTPase"/>
</dbReference>
<reference evidence="17" key="1">
    <citation type="journal article" date="2013" name="J. Plant Res.">
        <title>Effect of fungi and light on seed germination of three Opuntia species from semiarid lands of central Mexico.</title>
        <authorList>
            <person name="Delgado-Sanchez P."/>
            <person name="Jimenez-Bremont J.F."/>
            <person name="Guerrero-Gonzalez Mde L."/>
            <person name="Flores J."/>
        </authorList>
    </citation>
    <scope>NUCLEOTIDE SEQUENCE</scope>
    <source>
        <tissue evidence="17">Cladode</tissue>
    </source>
</reference>
<dbReference type="InterPro" id="IPR003593">
    <property type="entry name" value="AAA+_ATPase"/>
</dbReference>
<evidence type="ECO:0000256" key="6">
    <source>
        <dbReference type="ARBA" id="ARBA00022840"/>
    </source>
</evidence>
<dbReference type="FunFam" id="3.30.230.10:FF:000019">
    <property type="entry name" value="Lon protease homolog 2, peroxisomal"/>
    <property type="match status" value="1"/>
</dbReference>
<evidence type="ECO:0000256" key="4">
    <source>
        <dbReference type="ARBA" id="ARBA00022801"/>
    </source>
</evidence>
<evidence type="ECO:0000256" key="13">
    <source>
        <dbReference type="RuleBase" id="RU000591"/>
    </source>
</evidence>
<reference evidence="17" key="2">
    <citation type="submission" date="2020-07" db="EMBL/GenBank/DDBJ databases">
        <authorList>
            <person name="Vera ALvarez R."/>
            <person name="Arias-Moreno D.M."/>
            <person name="Jimenez-Jacinto V."/>
            <person name="Jimenez-Bremont J.F."/>
            <person name="Swaminathan K."/>
            <person name="Moose S.P."/>
            <person name="Guerrero-Gonzalez M.L."/>
            <person name="Marino-Ramirez L."/>
            <person name="Landsman D."/>
            <person name="Rodriguez-Kessler M."/>
            <person name="Delgado-Sanchez P."/>
        </authorList>
    </citation>
    <scope>NUCLEOTIDE SEQUENCE</scope>
    <source>
        <tissue evidence="17">Cladode</tissue>
    </source>
</reference>
<feature type="active site" evidence="8 10">
    <location>
        <position position="826"/>
    </location>
</feature>
<dbReference type="PIRSF" id="PIRSF001174">
    <property type="entry name" value="Lon_proteas"/>
    <property type="match status" value="1"/>
</dbReference>
<dbReference type="GO" id="GO:0004252">
    <property type="term" value="F:serine-type endopeptidase activity"/>
    <property type="evidence" value="ECO:0007669"/>
    <property type="project" value="UniProtKB-UniRule"/>
</dbReference>
<dbReference type="NCBIfam" id="TIGR00763">
    <property type="entry name" value="lon"/>
    <property type="match status" value="1"/>
</dbReference>
<dbReference type="EC" id="3.4.21.-" evidence="8"/>
<dbReference type="Gene3D" id="3.30.230.10">
    <property type="match status" value="1"/>
</dbReference>
<dbReference type="InterPro" id="IPR004815">
    <property type="entry name" value="Lon_bac/euk-typ"/>
</dbReference>
<evidence type="ECO:0000256" key="9">
    <source>
        <dbReference type="PIRNR" id="PIRNR001174"/>
    </source>
</evidence>
<dbReference type="PROSITE" id="PS51786">
    <property type="entry name" value="LON_PROTEOLYTIC"/>
    <property type="match status" value="1"/>
</dbReference>
<dbReference type="CDD" id="cd19500">
    <property type="entry name" value="RecA-like_Lon"/>
    <property type="match status" value="1"/>
</dbReference>
<evidence type="ECO:0000313" key="17">
    <source>
        <dbReference type="EMBL" id="MBA4674750.1"/>
    </source>
</evidence>
<dbReference type="Gene3D" id="1.20.58.1480">
    <property type="match status" value="1"/>
</dbReference>
<comment type="function">
    <text evidence="8">ATP-dependent serine protease that mediates the selective degradation of misfolded and unassembled polypeptides in the peroxisomal matrix. Necessary for type 2 peroxisome targeting signal (PTS2)-containing protein processing and facilitates peroxisome matrix protein import.</text>
</comment>
<dbReference type="Pfam" id="PF05362">
    <property type="entry name" value="Lon_C"/>
    <property type="match status" value="1"/>
</dbReference>
<evidence type="ECO:0000256" key="5">
    <source>
        <dbReference type="ARBA" id="ARBA00022825"/>
    </source>
</evidence>
<feature type="region of interest" description="Disordered" evidence="14">
    <location>
        <begin position="69"/>
        <end position="103"/>
    </location>
</feature>
<evidence type="ECO:0000259" key="16">
    <source>
        <dbReference type="PROSITE" id="PS51787"/>
    </source>
</evidence>
<feature type="short sequence motif" description="Microbody targeting signal" evidence="8">
    <location>
        <begin position="885"/>
        <end position="887"/>
    </location>
</feature>
<evidence type="ECO:0000256" key="1">
    <source>
        <dbReference type="ARBA" id="ARBA00004253"/>
    </source>
</evidence>
<dbReference type="InterPro" id="IPR003111">
    <property type="entry name" value="Lon_prtase_N"/>
</dbReference>
<evidence type="ECO:0000256" key="7">
    <source>
        <dbReference type="ARBA" id="ARBA00023140"/>
    </source>
</evidence>
<dbReference type="GO" id="GO:0005782">
    <property type="term" value="C:peroxisomal matrix"/>
    <property type="evidence" value="ECO:0007669"/>
    <property type="project" value="UniProtKB-SubCell"/>
</dbReference>
<dbReference type="PROSITE" id="PS01046">
    <property type="entry name" value="LON_SER"/>
    <property type="match status" value="1"/>
</dbReference>
<dbReference type="InterPro" id="IPR014721">
    <property type="entry name" value="Ribsml_uS5_D2-typ_fold_subgr"/>
</dbReference>
<dbReference type="Gene3D" id="1.20.5.5270">
    <property type="match status" value="1"/>
</dbReference>
<dbReference type="Gene3D" id="2.30.130.40">
    <property type="entry name" value="LON domain-like"/>
    <property type="match status" value="1"/>
</dbReference>
<dbReference type="SMART" id="SM00382">
    <property type="entry name" value="AAA"/>
    <property type="match status" value="1"/>
</dbReference>
<comment type="subcellular location">
    <subcellularLocation>
        <location evidence="1 8">Peroxisome matrix</location>
    </subcellularLocation>
</comment>
<keyword evidence="6 8" id="KW-0067">ATP-binding</keyword>
<keyword evidence="5 8" id="KW-0720">Serine protease</keyword>
<feature type="binding site" evidence="8 11">
    <location>
        <begin position="408"/>
        <end position="415"/>
    </location>
    <ligand>
        <name>ATP</name>
        <dbReference type="ChEBI" id="CHEBI:30616"/>
    </ligand>
</feature>
<dbReference type="InterPro" id="IPR046336">
    <property type="entry name" value="Lon_prtase_N_sf"/>
</dbReference>
<dbReference type="SUPFAM" id="SSF88697">
    <property type="entry name" value="PUA domain-like"/>
    <property type="match status" value="1"/>
</dbReference>
<dbReference type="Pfam" id="PF02190">
    <property type="entry name" value="LON_substr_bdg"/>
    <property type="match status" value="1"/>
</dbReference>
<accession>A0A7C9ATU3</accession>
<dbReference type="Pfam" id="PF00004">
    <property type="entry name" value="AAA"/>
    <property type="match status" value="1"/>
</dbReference>
<dbReference type="FunFam" id="3.40.50.300:FF:000651">
    <property type="entry name" value="Lon protease homolog 2, peroxisomal"/>
    <property type="match status" value="1"/>
</dbReference>
<dbReference type="GO" id="GO:0004176">
    <property type="term" value="F:ATP-dependent peptidase activity"/>
    <property type="evidence" value="ECO:0007669"/>
    <property type="project" value="UniProtKB-UniRule"/>
</dbReference>
<dbReference type="GO" id="GO:0016887">
    <property type="term" value="F:ATP hydrolysis activity"/>
    <property type="evidence" value="ECO:0007669"/>
    <property type="project" value="UniProtKB-UniRule"/>
</dbReference>
<keyword evidence="3 8" id="KW-0547">Nucleotide-binding</keyword>
<proteinExistence type="inferred from homology"/>
<dbReference type="InterPro" id="IPR054594">
    <property type="entry name" value="Lon_lid"/>
</dbReference>
<dbReference type="PANTHER" id="PTHR10046">
    <property type="entry name" value="ATP DEPENDENT LON PROTEASE FAMILY MEMBER"/>
    <property type="match status" value="1"/>
</dbReference>
<sequence>MAEPVELPSRLGILAFRNKVLLPGAIIRIRCTSPSSVKLVEQELWQREEKGLIGIVPVRDAAESASVGPVLYPGAGGDSGDRNSKNHSSSSDSHKAEGKSQEAVHWHNRGVAARALHLSRGVEKPSGRVTYTVVLEGLCRFSVLELNTRGTYYTARISPLDVTKAEMEQAEQDPDFVALARQFKVTAMELISVLEQKQKTGGRTKVLLETVPIHKLADIFVASFEISFEEQLSMLDSVDLKIRLSKATELVDRHLQSIRVAEKITQKVEGQLSKSQREFLLRQQMRAIKEELGDNDDDEDDVAALERKMQSAGMPPNIWKHAQRELRRLKKMQPQQPGYNSSRVYLELLADLPWQKASEEQKLDLRAAKERLDSDHYGLVKVKQRIIEYLAVRKLKPDARGPVLCFVGPPGVGKTSLAASIAAALGRKFIRISLGGVKDEADIRGHRRTYIGSMPGRLIDGVKRVGVCNPVMLLDEIDKTGSDVRGDPAAALLEVLDPEQNKSFNDHYLNVPYDLSKVIFVATANKVQPIPPPLLDRMEVIELPGYTPEEKLKIAMQHLIPRVLDQHGLNSDFLQIPEAMVKLVIHMYTREAGVRNLERNLAALARAAAVKVAERDNATAISKDIHQLSSPVLETRVAEGAEVEMEVIPMGVNNQDISSDLRLTSPLIVDETMLENVLGPPRYDDRETEDRVANPGISVGLVWTAYGGEVQFVEATAMAGKGDLRLTGQLGDVIKESAQIALTWVRARATELNLVAGGEVNLMEARDIHIHFPAGAVPKDGPSAGVTLVTALVSLLSQKKVRADTAMTGEMTLRGLVLPVGGIKDKVLAAHRYGIKRVILPERNAKDLVEVPSVVLCSLEIIFAKRMEDVLEQAFEGGCPWRQRAKL</sequence>
<keyword evidence="2 8" id="KW-0645">Protease</keyword>
<dbReference type="InterPro" id="IPR008269">
    <property type="entry name" value="Lon_proteolytic"/>
</dbReference>
<dbReference type="HAMAP" id="MF_03121">
    <property type="entry name" value="lonp2_euk"/>
    <property type="match status" value="1"/>
</dbReference>
<evidence type="ECO:0000256" key="14">
    <source>
        <dbReference type="SAM" id="MobiDB-lite"/>
    </source>
</evidence>
<comment type="similarity">
    <text evidence="8 9 12 13">Belongs to the peptidase S16 family.</text>
</comment>
<dbReference type="InterPro" id="IPR003959">
    <property type="entry name" value="ATPase_AAA_core"/>
</dbReference>
<dbReference type="FunFam" id="1.20.58.1480:FF:000005">
    <property type="entry name" value="Lon protease homolog 2, peroxisomal"/>
    <property type="match status" value="1"/>
</dbReference>
<dbReference type="PRINTS" id="PR00830">
    <property type="entry name" value="ENDOLAPTASE"/>
</dbReference>
<dbReference type="GO" id="GO:0016485">
    <property type="term" value="P:protein processing"/>
    <property type="evidence" value="ECO:0007669"/>
    <property type="project" value="UniProtKB-UniRule"/>
</dbReference>
<dbReference type="Gene3D" id="3.40.50.300">
    <property type="entry name" value="P-loop containing nucleotide triphosphate hydrolases"/>
    <property type="match status" value="1"/>
</dbReference>
<dbReference type="InterPro" id="IPR027501">
    <property type="entry name" value="Lonp2_euk"/>
</dbReference>
<dbReference type="PROSITE" id="PS51787">
    <property type="entry name" value="LON_N"/>
    <property type="match status" value="1"/>
</dbReference>
<evidence type="ECO:0000259" key="15">
    <source>
        <dbReference type="PROSITE" id="PS51786"/>
    </source>
</evidence>